<feature type="domain" description="HTH cro/C1-type" evidence="1">
    <location>
        <begin position="14"/>
        <end position="69"/>
    </location>
</feature>
<dbReference type="GO" id="GO:0003677">
    <property type="term" value="F:DNA binding"/>
    <property type="evidence" value="ECO:0007669"/>
    <property type="project" value="InterPro"/>
</dbReference>
<dbReference type="AlphaFoldDB" id="A0AAC9TXZ6"/>
<sequence length="78" mass="8579">MSSSLNQDSLGLLIKTRRKEAALTQEVVAMLCGVTKKTLIRVEKGEDVYISTLFKILDGLGIRLSVESKSDAGSSEWY</sequence>
<dbReference type="RefSeq" id="WP_088903724.1">
    <property type="nucleotide sequence ID" value="NZ_CP022272.1"/>
</dbReference>
<organism evidence="2 3">
    <name type="scientific">Shewanella marisflavi</name>
    <dbReference type="NCBI Taxonomy" id="260364"/>
    <lineage>
        <taxon>Bacteria</taxon>
        <taxon>Pseudomonadati</taxon>
        <taxon>Pseudomonadota</taxon>
        <taxon>Gammaproteobacteria</taxon>
        <taxon>Alteromonadales</taxon>
        <taxon>Shewanellaceae</taxon>
        <taxon>Shewanella</taxon>
    </lineage>
</organism>
<dbReference type="InterPro" id="IPR010982">
    <property type="entry name" value="Lambda_DNA-bd_dom_sf"/>
</dbReference>
<dbReference type="InterPro" id="IPR001387">
    <property type="entry name" value="Cro/C1-type_HTH"/>
</dbReference>
<dbReference type="Gene3D" id="1.10.260.40">
    <property type="entry name" value="lambda repressor-like DNA-binding domains"/>
    <property type="match status" value="1"/>
</dbReference>
<name>A0AAC9TXZ6_9GAMM</name>
<proteinExistence type="predicted"/>
<gene>
    <name evidence="2" type="ORF">CFF01_02300</name>
</gene>
<dbReference type="Pfam" id="PF01381">
    <property type="entry name" value="HTH_3"/>
    <property type="match status" value="1"/>
</dbReference>
<dbReference type="KEGG" id="smav:CFF01_02300"/>
<evidence type="ECO:0000313" key="2">
    <source>
        <dbReference type="EMBL" id="ASJ95509.1"/>
    </source>
</evidence>
<dbReference type="Proteomes" id="UP000198233">
    <property type="component" value="Chromosome"/>
</dbReference>
<accession>A0AAC9TXZ6</accession>
<protein>
    <submittedName>
        <fullName evidence="2">Transcriptional regulator</fullName>
    </submittedName>
</protein>
<dbReference type="PROSITE" id="PS50943">
    <property type="entry name" value="HTH_CROC1"/>
    <property type="match status" value="1"/>
</dbReference>
<dbReference type="SMART" id="SM00530">
    <property type="entry name" value="HTH_XRE"/>
    <property type="match status" value="1"/>
</dbReference>
<dbReference type="EMBL" id="CP022272">
    <property type="protein sequence ID" value="ASJ95509.1"/>
    <property type="molecule type" value="Genomic_DNA"/>
</dbReference>
<evidence type="ECO:0000259" key="1">
    <source>
        <dbReference type="PROSITE" id="PS50943"/>
    </source>
</evidence>
<dbReference type="CDD" id="cd00093">
    <property type="entry name" value="HTH_XRE"/>
    <property type="match status" value="1"/>
</dbReference>
<evidence type="ECO:0000313" key="3">
    <source>
        <dbReference type="Proteomes" id="UP000198233"/>
    </source>
</evidence>
<dbReference type="SUPFAM" id="SSF47413">
    <property type="entry name" value="lambda repressor-like DNA-binding domains"/>
    <property type="match status" value="1"/>
</dbReference>
<reference evidence="2 3" key="1">
    <citation type="submission" date="2017-06" db="EMBL/GenBank/DDBJ databases">
        <title>Complete genome sequence of Shewanella marisflavi EP1 associated with anaerobic 2,4-dinitrotoluene reduction and salt tolerance.</title>
        <authorList>
            <person name="Huang J."/>
        </authorList>
    </citation>
    <scope>NUCLEOTIDE SEQUENCE [LARGE SCALE GENOMIC DNA]</scope>
    <source>
        <strain evidence="2 3">EP1</strain>
    </source>
</reference>